<evidence type="ECO:0000313" key="2">
    <source>
        <dbReference type="EMBL" id="PWK91802.1"/>
    </source>
</evidence>
<dbReference type="EMBL" id="QGHB01000001">
    <property type="protein sequence ID" value="PWK91802.1"/>
    <property type="molecule type" value="Genomic_DNA"/>
</dbReference>
<proteinExistence type="predicted"/>
<reference evidence="2 3" key="1">
    <citation type="submission" date="2018-05" db="EMBL/GenBank/DDBJ databases">
        <title>Genomic Encyclopedia of Type Strains, Phase IV (KMG-IV): sequencing the most valuable type-strain genomes for metagenomic binning, comparative biology and taxonomic classification.</title>
        <authorList>
            <person name="Goeker M."/>
        </authorList>
    </citation>
    <scope>NUCLEOTIDE SEQUENCE [LARGE SCALE GENOMIC DNA]</scope>
    <source>
        <strain evidence="2 3">DSM 45480</strain>
    </source>
</reference>
<dbReference type="Proteomes" id="UP000246005">
    <property type="component" value="Unassembled WGS sequence"/>
</dbReference>
<name>A0A316IEF3_9PSEU</name>
<comment type="caution">
    <text evidence="2">The sequence shown here is derived from an EMBL/GenBank/DDBJ whole genome shotgun (WGS) entry which is preliminary data.</text>
</comment>
<evidence type="ECO:0000313" key="3">
    <source>
        <dbReference type="Proteomes" id="UP000246005"/>
    </source>
</evidence>
<dbReference type="AlphaFoldDB" id="A0A316IEF3"/>
<dbReference type="RefSeq" id="WP_109632670.1">
    <property type="nucleotide sequence ID" value="NZ_QGHB01000001.1"/>
</dbReference>
<organism evidence="2 3">
    <name type="scientific">Lentzea atacamensis</name>
    <dbReference type="NCBI Taxonomy" id="531938"/>
    <lineage>
        <taxon>Bacteria</taxon>
        <taxon>Bacillati</taxon>
        <taxon>Actinomycetota</taxon>
        <taxon>Actinomycetes</taxon>
        <taxon>Pseudonocardiales</taxon>
        <taxon>Pseudonocardiaceae</taxon>
        <taxon>Lentzea</taxon>
    </lineage>
</organism>
<feature type="compositionally biased region" description="Gly residues" evidence="1">
    <location>
        <begin position="215"/>
        <end position="229"/>
    </location>
</feature>
<gene>
    <name evidence="2" type="ORF">C8D88_1011841</name>
</gene>
<evidence type="ECO:0008006" key="4">
    <source>
        <dbReference type="Google" id="ProtNLM"/>
    </source>
</evidence>
<accession>A0A316IEF3</accession>
<sequence>MGVLEQLRARNLGPDGRRLAQEDRESAAEYVLATDPTTGRDRGAQWLHKVHNFTVDGLHTYFVASSRESAPVLVHNEDDKPNGNPCGPTVFMLPGDKVQKSIPRQKSVKGFEDYHDVWVHGSPRGVAPDYDAAEGGTDLIDHRVLARMIQNSPNYPGGPVRLCSCNTGSVSRSFAQDLANKLGQNVLAPEGYLYVWEDGGHNIGRDGAPVRKNGDSGGRWRGFRPGGGR</sequence>
<evidence type="ECO:0000256" key="1">
    <source>
        <dbReference type="SAM" id="MobiDB-lite"/>
    </source>
</evidence>
<feature type="compositionally biased region" description="Basic and acidic residues" evidence="1">
    <location>
        <begin position="204"/>
        <end position="214"/>
    </location>
</feature>
<protein>
    <recommendedName>
        <fullName evidence="4">Intein C-terminal splicing domain-containing protein</fullName>
    </recommendedName>
</protein>
<feature type="region of interest" description="Disordered" evidence="1">
    <location>
        <begin position="204"/>
        <end position="229"/>
    </location>
</feature>